<proteinExistence type="predicted"/>
<reference evidence="1 2" key="1">
    <citation type="submission" date="2018-07" db="EMBL/GenBank/DDBJ databases">
        <title>Complete genome sequencing of Ornithinimicrobium sp. AMA3305.</title>
        <authorList>
            <person name="Bae J.-W."/>
        </authorList>
    </citation>
    <scope>NUCLEOTIDE SEQUENCE [LARGE SCALE GENOMIC DNA]</scope>
    <source>
        <strain evidence="1 2">AMA3305</strain>
    </source>
</reference>
<sequence>MQVTPKHFSDADLEAYYTELLSSRAADAGLAAPPQVSRVGWATSLSEYGDQMARCLQDAGFPAVSDGAGGTAFKPGVPPSQEAALDEATYVCDARYPLHPAIAEGWSEEQVGLVYDYWDQYYIPCMEAHGHPVSRADQPSREAYVGAFDSSQRISWWPNSASIDLPVDERRALSTVCPEYPPADVMYGF</sequence>
<keyword evidence="2" id="KW-1185">Reference proteome</keyword>
<evidence type="ECO:0000313" key="2">
    <source>
        <dbReference type="Proteomes" id="UP000253790"/>
    </source>
</evidence>
<organism evidence="1 2">
    <name type="scientific">Ornithinimicrobium avium</name>
    <dbReference type="NCBI Taxonomy" id="2283195"/>
    <lineage>
        <taxon>Bacteria</taxon>
        <taxon>Bacillati</taxon>
        <taxon>Actinomycetota</taxon>
        <taxon>Actinomycetes</taxon>
        <taxon>Micrococcales</taxon>
        <taxon>Ornithinimicrobiaceae</taxon>
        <taxon>Ornithinimicrobium</taxon>
    </lineage>
</organism>
<gene>
    <name evidence="1" type="ORF">DV701_02775</name>
</gene>
<dbReference type="AlphaFoldDB" id="A0A345NJJ9"/>
<name>A0A345NJJ9_9MICO</name>
<dbReference type="KEGG" id="orn:DV701_02775"/>
<protein>
    <submittedName>
        <fullName evidence="1">Uncharacterized protein</fullName>
    </submittedName>
</protein>
<dbReference type="OrthoDB" id="3726412at2"/>
<dbReference type="EMBL" id="CP031229">
    <property type="protein sequence ID" value="AXH95207.1"/>
    <property type="molecule type" value="Genomic_DNA"/>
</dbReference>
<dbReference type="RefSeq" id="WP_114926972.1">
    <property type="nucleotide sequence ID" value="NZ_CP031229.1"/>
</dbReference>
<evidence type="ECO:0000313" key="1">
    <source>
        <dbReference type="EMBL" id="AXH95207.1"/>
    </source>
</evidence>
<dbReference type="Proteomes" id="UP000253790">
    <property type="component" value="Chromosome"/>
</dbReference>
<accession>A0A345NJJ9</accession>